<dbReference type="SUPFAM" id="SSF53756">
    <property type="entry name" value="UDP-Glycosyltransferase/glycogen phosphorylase"/>
    <property type="match status" value="1"/>
</dbReference>
<dbReference type="EMBL" id="CP015756">
    <property type="protein sequence ID" value="APC41948.1"/>
    <property type="molecule type" value="Genomic_DNA"/>
</dbReference>
<evidence type="ECO:0008006" key="5">
    <source>
        <dbReference type="Google" id="ProtNLM"/>
    </source>
</evidence>
<name>A0A1J0GKQ4_9CLOT</name>
<dbReference type="InterPro" id="IPR001296">
    <property type="entry name" value="Glyco_trans_1"/>
</dbReference>
<dbReference type="Gene3D" id="3.40.50.2000">
    <property type="entry name" value="Glycogen Phosphorylase B"/>
    <property type="match status" value="2"/>
</dbReference>
<dbReference type="InterPro" id="IPR028098">
    <property type="entry name" value="Glyco_trans_4-like_N"/>
</dbReference>
<feature type="domain" description="Glycosyl transferase family 1" evidence="1">
    <location>
        <begin position="195"/>
        <end position="360"/>
    </location>
</feature>
<proteinExistence type="predicted"/>
<dbReference type="Pfam" id="PF00534">
    <property type="entry name" value="Glycos_transf_1"/>
    <property type="match status" value="1"/>
</dbReference>
<dbReference type="RefSeq" id="WP_071614241.1">
    <property type="nucleotide sequence ID" value="NZ_CP015756.1"/>
</dbReference>
<dbReference type="KEGG" id="ceu:A7L45_18705"/>
<dbReference type="PANTHER" id="PTHR45947:SF3">
    <property type="entry name" value="SULFOQUINOVOSYL TRANSFERASE SQD2"/>
    <property type="match status" value="1"/>
</dbReference>
<evidence type="ECO:0000313" key="4">
    <source>
        <dbReference type="Proteomes" id="UP000182569"/>
    </source>
</evidence>
<gene>
    <name evidence="3" type="ORF">A7L45_18705</name>
</gene>
<dbReference type="PANTHER" id="PTHR45947">
    <property type="entry name" value="SULFOQUINOVOSYL TRANSFERASE SQD2"/>
    <property type="match status" value="1"/>
</dbReference>
<dbReference type="Pfam" id="PF13477">
    <property type="entry name" value="Glyco_trans_4_2"/>
    <property type="match status" value="1"/>
</dbReference>
<evidence type="ECO:0000259" key="1">
    <source>
        <dbReference type="Pfam" id="PF00534"/>
    </source>
</evidence>
<dbReference type="GO" id="GO:0016757">
    <property type="term" value="F:glycosyltransferase activity"/>
    <property type="evidence" value="ECO:0007669"/>
    <property type="project" value="InterPro"/>
</dbReference>
<dbReference type="AlphaFoldDB" id="A0A1J0GKQ4"/>
<dbReference type="InterPro" id="IPR050194">
    <property type="entry name" value="Glycosyltransferase_grp1"/>
</dbReference>
<feature type="domain" description="Glycosyltransferase subfamily 4-like N-terminal" evidence="2">
    <location>
        <begin position="22"/>
        <end position="161"/>
    </location>
</feature>
<dbReference type="OrthoDB" id="9806653at2"/>
<dbReference type="Proteomes" id="UP000182569">
    <property type="component" value="Chromosome"/>
</dbReference>
<organism evidence="3 4">
    <name type="scientific">Clostridium estertheticum subsp. estertheticum</name>
    <dbReference type="NCBI Taxonomy" id="1552"/>
    <lineage>
        <taxon>Bacteria</taxon>
        <taxon>Bacillati</taxon>
        <taxon>Bacillota</taxon>
        <taxon>Clostridia</taxon>
        <taxon>Eubacteriales</taxon>
        <taxon>Clostridiaceae</taxon>
        <taxon>Clostridium</taxon>
    </lineage>
</organism>
<reference evidence="4" key="1">
    <citation type="journal article" date="2016" name="Front. Microbiol.">
        <title>Complete Genome Sequence of Clostridium estertheticum DSM 8809, a Microbe Identified in Spoiled Vacuum Packed Beef.</title>
        <authorList>
            <person name="Yu Z."/>
            <person name="Gunn L."/>
            <person name="Brennan E."/>
            <person name="Reid R."/>
            <person name="Wall P.G."/>
            <person name="Gaora O.P."/>
            <person name="Hurley D."/>
            <person name="Bolton D."/>
            <person name="Fanning S."/>
        </authorList>
    </citation>
    <scope>NUCLEOTIDE SEQUENCE [LARGE SCALE GENOMIC DNA]</scope>
    <source>
        <strain evidence="4">DSM 8809</strain>
    </source>
</reference>
<sequence>MKKALMMASVASMIDLFNMDNVKILQNMGFEVYVACNFEYGSITSQERVDEFRKELEHSGVKTFQLPVPRSITAVKDIIESYKLMKKLCQDNNYQIVHCHSPIGGVIARLACRGERKQGTKVIYTAHGFHFFKGASIKSWIIFYPIEKFCAKYTDCLITINEEDFIRAKGFRSKKVKYVPGIGMHTEEIKNLKVDKKAKRAEFGFLDDDFVLISVGQLSKRKNQEVIIKAIAGIQDKNVKLLICGLGEFEEYLKNLTKQLHLEDRVVIAGYRSDVKELLYVADCFVFPSYQEGLPVALMEAMAAGLPVVCSKIRGNTDLIEDGEGGYLVEPDDVEGFASAINKLYTDKEICNDMKKYNTKNITYFSYDNVKSQMIRIYGGISDG</sequence>
<evidence type="ECO:0000259" key="2">
    <source>
        <dbReference type="Pfam" id="PF13477"/>
    </source>
</evidence>
<protein>
    <recommendedName>
        <fullName evidence="5">Glycosyltransferase family 1 protein</fullName>
    </recommendedName>
</protein>
<accession>A0A1J0GKQ4</accession>
<evidence type="ECO:0000313" key="3">
    <source>
        <dbReference type="EMBL" id="APC41948.1"/>
    </source>
</evidence>
<dbReference type="CDD" id="cd03808">
    <property type="entry name" value="GT4_CapM-like"/>
    <property type="match status" value="1"/>
</dbReference>
<keyword evidence="4" id="KW-1185">Reference proteome</keyword>
<dbReference type="STRING" id="1552.A7L45_18705"/>